<comment type="subcellular location">
    <subcellularLocation>
        <location evidence="1">Cell membrane</location>
        <topology evidence="1">Multi-pass membrane protein</topology>
    </subcellularLocation>
</comment>
<keyword evidence="8" id="KW-0282">Flagellum</keyword>
<evidence type="ECO:0000256" key="5">
    <source>
        <dbReference type="ARBA" id="ARBA00022989"/>
    </source>
</evidence>
<dbReference type="PANTHER" id="PTHR30065:SF1">
    <property type="entry name" value="SURFACE PRESENTATION OF ANTIGENS PROTEIN SPAR"/>
    <property type="match status" value="1"/>
</dbReference>
<comment type="similarity">
    <text evidence="2">Belongs to the FliR/MopE/SpaR family.</text>
</comment>
<dbReference type="Proteomes" id="UP000076482">
    <property type="component" value="Unassembled WGS sequence"/>
</dbReference>
<feature type="transmembrane region" description="Helical" evidence="7">
    <location>
        <begin position="170"/>
        <end position="196"/>
    </location>
</feature>
<dbReference type="AlphaFoldDB" id="A0A164QRD2"/>
<keyword evidence="8" id="KW-0966">Cell projection</keyword>
<keyword evidence="8" id="KW-0969">Cilium</keyword>
<keyword evidence="6 7" id="KW-0472">Membrane</keyword>
<gene>
    <name evidence="8" type="ORF">B4088_0533</name>
</gene>
<feature type="transmembrane region" description="Helical" evidence="7">
    <location>
        <begin position="208"/>
        <end position="231"/>
    </location>
</feature>
<dbReference type="GO" id="GO:0005886">
    <property type="term" value="C:plasma membrane"/>
    <property type="evidence" value="ECO:0007669"/>
    <property type="project" value="UniProtKB-SubCell"/>
</dbReference>
<name>A0A164QRD2_BACCE</name>
<evidence type="ECO:0000313" key="9">
    <source>
        <dbReference type="Proteomes" id="UP000076482"/>
    </source>
</evidence>
<comment type="caution">
    <text evidence="8">The sequence shown here is derived from an EMBL/GenBank/DDBJ whole genome shotgun (WGS) entry which is preliminary data.</text>
</comment>
<evidence type="ECO:0000256" key="1">
    <source>
        <dbReference type="ARBA" id="ARBA00004651"/>
    </source>
</evidence>
<dbReference type="PANTHER" id="PTHR30065">
    <property type="entry name" value="FLAGELLAR BIOSYNTHETIC PROTEIN FLIR"/>
    <property type="match status" value="1"/>
</dbReference>
<dbReference type="EMBL" id="LJKE01000015">
    <property type="protein sequence ID" value="KZD72072.1"/>
    <property type="molecule type" value="Genomic_DNA"/>
</dbReference>
<evidence type="ECO:0000256" key="6">
    <source>
        <dbReference type="ARBA" id="ARBA00023136"/>
    </source>
</evidence>
<organism evidence="8 9">
    <name type="scientific">Bacillus cereus</name>
    <dbReference type="NCBI Taxonomy" id="1396"/>
    <lineage>
        <taxon>Bacteria</taxon>
        <taxon>Bacillati</taxon>
        <taxon>Bacillota</taxon>
        <taxon>Bacilli</taxon>
        <taxon>Bacillales</taxon>
        <taxon>Bacillaceae</taxon>
        <taxon>Bacillus</taxon>
        <taxon>Bacillus cereus group</taxon>
    </lineage>
</organism>
<dbReference type="PATRIC" id="fig|1396.535.peg.4285"/>
<accession>A0A164QRD2</accession>
<evidence type="ECO:0000256" key="2">
    <source>
        <dbReference type="ARBA" id="ARBA00009772"/>
    </source>
</evidence>
<evidence type="ECO:0000256" key="7">
    <source>
        <dbReference type="SAM" id="Phobius"/>
    </source>
</evidence>
<protein>
    <submittedName>
        <fullName evidence="8">Flagellar biosynthesis protein FliR</fullName>
    </submittedName>
</protein>
<keyword evidence="4 7" id="KW-0812">Transmembrane</keyword>
<feature type="transmembrane region" description="Helical" evidence="7">
    <location>
        <begin position="124"/>
        <end position="150"/>
    </location>
</feature>
<dbReference type="GO" id="GO:0006605">
    <property type="term" value="P:protein targeting"/>
    <property type="evidence" value="ECO:0007669"/>
    <property type="project" value="InterPro"/>
</dbReference>
<proteinExistence type="inferred from homology"/>
<feature type="transmembrane region" description="Helical" evidence="7">
    <location>
        <begin position="6"/>
        <end position="26"/>
    </location>
</feature>
<keyword evidence="3" id="KW-1003">Cell membrane</keyword>
<keyword evidence="5 7" id="KW-1133">Transmembrane helix</keyword>
<evidence type="ECO:0000256" key="4">
    <source>
        <dbReference type="ARBA" id="ARBA00022692"/>
    </source>
</evidence>
<dbReference type="Pfam" id="PF01311">
    <property type="entry name" value="Bac_export_1"/>
    <property type="match status" value="1"/>
</dbReference>
<dbReference type="PRINTS" id="PR00953">
    <property type="entry name" value="TYPE3IMRPROT"/>
</dbReference>
<evidence type="ECO:0000313" key="8">
    <source>
        <dbReference type="EMBL" id="KZD72072.1"/>
    </source>
</evidence>
<feature type="transmembrane region" description="Helical" evidence="7">
    <location>
        <begin position="61"/>
        <end position="83"/>
    </location>
</feature>
<dbReference type="InterPro" id="IPR002010">
    <property type="entry name" value="T3SS_IM_R"/>
</dbReference>
<reference evidence="8 9" key="1">
    <citation type="submission" date="2015-09" db="EMBL/GenBank/DDBJ databases">
        <title>Bacillus cereus food isolates.</title>
        <authorList>
            <person name="Boekhorst J."/>
        </authorList>
    </citation>
    <scope>NUCLEOTIDE SEQUENCE [LARGE SCALE GENOMIC DNA]</scope>
    <source>
        <strain evidence="8 9">B4088</strain>
    </source>
</reference>
<dbReference type="RefSeq" id="WP_063259755.1">
    <property type="nucleotide sequence ID" value="NZ_LJKE01000015.1"/>
</dbReference>
<evidence type="ECO:0000256" key="3">
    <source>
        <dbReference type="ARBA" id="ARBA00022475"/>
    </source>
</evidence>
<sequence>MSLVLWMEVVLLSMARITTFIGFLPFFQGKKHLKSVTFALSVSLAWSVAPLRMEHFQIIDSLPLFIFAMGTEVIIGWVLAYAVQVMVASISMAGSIVDTDMGLASGQLFDQSTGKVNTFFSTMYILLFTVAFVQMKGINLLIEGIMYSFQNFEYSLFVAQRSFLSMMMDITMSMLVLGLQMALPFMVCMFIMNILLLILHKTSPQINIFANMFIFKIGVGLIFIYCMMPYVGEVFMYASEELIRIQHSIVRFLGR</sequence>